<keyword evidence="10" id="KW-0449">Lipoprotein</keyword>
<evidence type="ECO:0000256" key="9">
    <source>
        <dbReference type="ARBA" id="ARBA00023207"/>
    </source>
</evidence>
<evidence type="ECO:0000256" key="7">
    <source>
        <dbReference type="ARBA" id="ARBA00023136"/>
    </source>
</evidence>
<keyword evidence="5" id="KW-0732">Signal</keyword>
<dbReference type="InterPro" id="IPR001863">
    <property type="entry name" value="Glypican"/>
</dbReference>
<evidence type="ECO:0000313" key="12">
    <source>
        <dbReference type="Proteomes" id="UP000010556"/>
    </source>
</evidence>
<evidence type="ECO:0000313" key="11">
    <source>
        <dbReference type="EMBL" id="ELK25800.1"/>
    </source>
</evidence>
<comment type="subcellular location">
    <subcellularLocation>
        <location evidence="1">Cell membrane</location>
        <topology evidence="1">Lipid-anchor</topology>
        <topology evidence="1">GPI-anchor</topology>
    </subcellularLocation>
</comment>
<proteinExistence type="inferred from homology"/>
<evidence type="ECO:0000256" key="10">
    <source>
        <dbReference type="ARBA" id="ARBA00023288"/>
    </source>
</evidence>
<evidence type="ECO:0000256" key="4">
    <source>
        <dbReference type="ARBA" id="ARBA00022622"/>
    </source>
</evidence>
<keyword evidence="7" id="KW-0472">Membrane</keyword>
<name>L5LIG1_MYODS</name>
<dbReference type="GO" id="GO:0009966">
    <property type="term" value="P:regulation of signal transduction"/>
    <property type="evidence" value="ECO:0007669"/>
    <property type="project" value="InterPro"/>
</dbReference>
<evidence type="ECO:0000256" key="2">
    <source>
        <dbReference type="ARBA" id="ARBA00010260"/>
    </source>
</evidence>
<keyword evidence="9" id="KW-0357">Heparan sulfate</keyword>
<gene>
    <name evidence="11" type="ORF">MDA_GLEAN10019116</name>
</gene>
<dbReference type="GO" id="GO:0098552">
    <property type="term" value="C:side of membrane"/>
    <property type="evidence" value="ECO:0007669"/>
    <property type="project" value="UniProtKB-KW"/>
</dbReference>
<dbReference type="AlphaFoldDB" id="L5LIG1"/>
<dbReference type="Proteomes" id="UP000010556">
    <property type="component" value="Unassembled WGS sequence"/>
</dbReference>
<dbReference type="GO" id="GO:0005886">
    <property type="term" value="C:plasma membrane"/>
    <property type="evidence" value="ECO:0007669"/>
    <property type="project" value="UniProtKB-SubCell"/>
</dbReference>
<evidence type="ECO:0000256" key="5">
    <source>
        <dbReference type="ARBA" id="ARBA00022729"/>
    </source>
</evidence>
<evidence type="ECO:0000256" key="1">
    <source>
        <dbReference type="ARBA" id="ARBA00004609"/>
    </source>
</evidence>
<sequence length="128" mass="14471">MEDKLSQQSKLEFENLVEETSHFVRTTFVSRHKKFDAHLIESIFNSAAVLSDYGTDLHRSKGTDQSDGLLEVREEGRRRDGNINDEKESLIGCLLYAPYSGSSQQPWHVPLTGIEPGTLQSTGWHSIH</sequence>
<reference evidence="12" key="1">
    <citation type="journal article" date="2013" name="Science">
        <title>Comparative analysis of bat genomes provides insight into the evolution of flight and immunity.</title>
        <authorList>
            <person name="Zhang G."/>
            <person name="Cowled C."/>
            <person name="Shi Z."/>
            <person name="Huang Z."/>
            <person name="Bishop-Lilly K.A."/>
            <person name="Fang X."/>
            <person name="Wynne J.W."/>
            <person name="Xiong Z."/>
            <person name="Baker M.L."/>
            <person name="Zhao W."/>
            <person name="Tachedjian M."/>
            <person name="Zhu Y."/>
            <person name="Zhou P."/>
            <person name="Jiang X."/>
            <person name="Ng J."/>
            <person name="Yang L."/>
            <person name="Wu L."/>
            <person name="Xiao J."/>
            <person name="Feng Y."/>
            <person name="Chen Y."/>
            <person name="Sun X."/>
            <person name="Zhang Y."/>
            <person name="Marsh G.A."/>
            <person name="Crameri G."/>
            <person name="Broder C.C."/>
            <person name="Frey K.G."/>
            <person name="Wang L.F."/>
            <person name="Wang J."/>
        </authorList>
    </citation>
    <scope>NUCLEOTIDE SEQUENCE [LARGE SCALE GENOMIC DNA]</scope>
</reference>
<dbReference type="Pfam" id="PF01153">
    <property type="entry name" value="Glypican"/>
    <property type="match status" value="1"/>
</dbReference>
<evidence type="ECO:0000256" key="8">
    <source>
        <dbReference type="ARBA" id="ARBA00023180"/>
    </source>
</evidence>
<protein>
    <submittedName>
        <fullName evidence="11">Glypican-6</fullName>
    </submittedName>
</protein>
<evidence type="ECO:0000256" key="6">
    <source>
        <dbReference type="ARBA" id="ARBA00022974"/>
    </source>
</evidence>
<organism evidence="11 12">
    <name type="scientific">Myotis davidii</name>
    <name type="common">David's myotis</name>
    <dbReference type="NCBI Taxonomy" id="225400"/>
    <lineage>
        <taxon>Eukaryota</taxon>
        <taxon>Metazoa</taxon>
        <taxon>Chordata</taxon>
        <taxon>Craniata</taxon>
        <taxon>Vertebrata</taxon>
        <taxon>Euteleostomi</taxon>
        <taxon>Mammalia</taxon>
        <taxon>Eutheria</taxon>
        <taxon>Laurasiatheria</taxon>
        <taxon>Chiroptera</taxon>
        <taxon>Yangochiroptera</taxon>
        <taxon>Vespertilionidae</taxon>
        <taxon>Myotis</taxon>
    </lineage>
</organism>
<evidence type="ECO:0000256" key="3">
    <source>
        <dbReference type="ARBA" id="ARBA00022475"/>
    </source>
</evidence>
<keyword evidence="3" id="KW-1003">Cell membrane</keyword>
<keyword evidence="12" id="KW-1185">Reference proteome</keyword>
<accession>L5LIG1</accession>
<keyword evidence="8" id="KW-0325">Glycoprotein</keyword>
<dbReference type="EMBL" id="KB111549">
    <property type="protein sequence ID" value="ELK25800.1"/>
    <property type="molecule type" value="Genomic_DNA"/>
</dbReference>
<keyword evidence="6" id="KW-0654">Proteoglycan</keyword>
<keyword evidence="4" id="KW-0336">GPI-anchor</keyword>
<comment type="similarity">
    <text evidence="2">Belongs to the glypican family.</text>
</comment>